<dbReference type="CDD" id="cd06160">
    <property type="entry name" value="S2P-M50_like_2"/>
    <property type="match status" value="1"/>
</dbReference>
<keyword evidence="6 8" id="KW-1133">Transmembrane helix</keyword>
<keyword evidence="2 11" id="KW-0645">Protease</keyword>
<keyword evidence="3 8" id="KW-0812">Transmembrane</keyword>
<evidence type="ECO:0000313" key="10">
    <source>
        <dbReference type="EMBL" id="MBX8632084.1"/>
    </source>
</evidence>
<feature type="transmembrane region" description="Helical" evidence="8">
    <location>
        <begin position="93"/>
        <end position="117"/>
    </location>
</feature>
<feature type="transmembrane region" description="Helical" evidence="8">
    <location>
        <begin position="129"/>
        <end position="147"/>
    </location>
</feature>
<keyword evidence="5" id="KW-0809">Transit peptide</keyword>
<evidence type="ECO:0000256" key="8">
    <source>
        <dbReference type="SAM" id="Phobius"/>
    </source>
</evidence>
<dbReference type="EMBL" id="JAGVSJ010000014">
    <property type="protein sequence ID" value="MBX8632084.1"/>
    <property type="molecule type" value="Genomic_DNA"/>
</dbReference>
<proteinExistence type="predicted"/>
<feature type="transmembrane region" description="Helical" evidence="8">
    <location>
        <begin position="192"/>
        <end position="217"/>
    </location>
</feature>
<dbReference type="AlphaFoldDB" id="A0A8J8CFG6"/>
<dbReference type="PANTHER" id="PTHR31412">
    <property type="entry name" value="ZINC METALLOPROTEASE EGY1"/>
    <property type="match status" value="1"/>
</dbReference>
<organism evidence="11 12">
    <name type="scientific">Candidatus Sysuiplasma superficiale</name>
    <dbReference type="NCBI Taxonomy" id="2823368"/>
    <lineage>
        <taxon>Archaea</taxon>
        <taxon>Methanobacteriati</taxon>
        <taxon>Thermoplasmatota</taxon>
        <taxon>Thermoplasmata</taxon>
        <taxon>Candidatus Sysuiplasmatales</taxon>
        <taxon>Candidatus Sysuiplasmataceae</taxon>
        <taxon>Candidatus Sysuiplasma</taxon>
    </lineage>
</organism>
<dbReference type="InterPro" id="IPR044838">
    <property type="entry name" value="EGY1-like"/>
</dbReference>
<keyword evidence="7 8" id="KW-0472">Membrane</keyword>
<evidence type="ECO:0000256" key="4">
    <source>
        <dbReference type="ARBA" id="ARBA00022801"/>
    </source>
</evidence>
<keyword evidence="4" id="KW-0378">Hydrolase</keyword>
<dbReference type="GO" id="GO:0006508">
    <property type="term" value="P:proteolysis"/>
    <property type="evidence" value="ECO:0007669"/>
    <property type="project" value="UniProtKB-KW"/>
</dbReference>
<evidence type="ECO:0000256" key="2">
    <source>
        <dbReference type="ARBA" id="ARBA00022670"/>
    </source>
</evidence>
<dbReference type="EMBL" id="JAHEAC010000006">
    <property type="protein sequence ID" value="MBX8643391.1"/>
    <property type="molecule type" value="Genomic_DNA"/>
</dbReference>
<feature type="transmembrane region" description="Helical" evidence="8">
    <location>
        <begin position="297"/>
        <end position="326"/>
    </location>
</feature>
<evidence type="ECO:0000256" key="5">
    <source>
        <dbReference type="ARBA" id="ARBA00022946"/>
    </source>
</evidence>
<dbReference type="GO" id="GO:0008233">
    <property type="term" value="F:peptidase activity"/>
    <property type="evidence" value="ECO:0007669"/>
    <property type="project" value="UniProtKB-KW"/>
</dbReference>
<feature type="transmembrane region" description="Helical" evidence="8">
    <location>
        <begin position="223"/>
        <end position="243"/>
    </location>
</feature>
<evidence type="ECO:0000259" key="9">
    <source>
        <dbReference type="Pfam" id="PF02163"/>
    </source>
</evidence>
<sequence>MQYGQYGRSGSLGTEVEMLKSAVARYFDVYDIRVTYDAVAFFVKCEPSTLEEKFDNLRLDLVPRNYVPFIRKRGAEYAIIIGKRKPIGRKGNLANIILLCVTLVSTTITGAILWSNYYRLPELFTPSTILNGIVFFVFPLMLILGSHEMGHFVVARRYRVNASLPYFLPSIPPLGTLGAFISIRDPFPNRKALLEIGIAGPIVGFLVSIPVAIVGFMLTQVNLVHVIVAPGAPVFKAPFLYNLMMSFFPFSSGSYIIFPTAFAAWVGFFATALNLLPAGQLDGGHVARALLGDNSRYLAWATLIVMIILSLFFTSWILIALFVMILGVRHPPPLNDISKLRVNRKMLGAVAAAMFLISFTPIPVTTNPANPSFMMTSTANTVSVNNSTAQSFVLTLTNTGNMAENITVSVQQNTSGSAYFETLFALSSNASNSSSFSPVLRVHVRLGDTANVTVKIFEINPKLQPPAPGTYIVTIVGNSNGYVRAYSVSVVAS</sequence>
<accession>A0A8J8CFG6</accession>
<evidence type="ECO:0000256" key="1">
    <source>
        <dbReference type="ARBA" id="ARBA00004141"/>
    </source>
</evidence>
<dbReference type="Pfam" id="PF02163">
    <property type="entry name" value="Peptidase_M50"/>
    <property type="match status" value="1"/>
</dbReference>
<evidence type="ECO:0000313" key="12">
    <source>
        <dbReference type="Proteomes" id="UP000750197"/>
    </source>
</evidence>
<evidence type="ECO:0000256" key="6">
    <source>
        <dbReference type="ARBA" id="ARBA00022989"/>
    </source>
</evidence>
<dbReference type="InterPro" id="IPR008915">
    <property type="entry name" value="Peptidase_M50"/>
</dbReference>
<comment type="subcellular location">
    <subcellularLocation>
        <location evidence="1">Membrane</location>
        <topology evidence="1">Multi-pass membrane protein</topology>
    </subcellularLocation>
</comment>
<evidence type="ECO:0000256" key="3">
    <source>
        <dbReference type="ARBA" id="ARBA00022692"/>
    </source>
</evidence>
<feature type="domain" description="Peptidase M50" evidence="9">
    <location>
        <begin position="135"/>
        <end position="295"/>
    </location>
</feature>
<evidence type="ECO:0000313" key="11">
    <source>
        <dbReference type="EMBL" id="MBX8643391.1"/>
    </source>
</evidence>
<evidence type="ECO:0000256" key="7">
    <source>
        <dbReference type="ARBA" id="ARBA00023136"/>
    </source>
</evidence>
<dbReference type="Proteomes" id="UP000750197">
    <property type="component" value="Unassembled WGS sequence"/>
</dbReference>
<dbReference type="Proteomes" id="UP000716004">
    <property type="component" value="Unassembled WGS sequence"/>
</dbReference>
<feature type="transmembrane region" description="Helical" evidence="8">
    <location>
        <begin position="255"/>
        <end position="277"/>
    </location>
</feature>
<dbReference type="GO" id="GO:0016020">
    <property type="term" value="C:membrane"/>
    <property type="evidence" value="ECO:0007669"/>
    <property type="project" value="UniProtKB-SubCell"/>
</dbReference>
<reference evidence="11" key="1">
    <citation type="submission" date="2021-05" db="EMBL/GenBank/DDBJ databases">
        <title>Genomic insights into ecological role and evolution of a novel Thermoplasmata order Candidatus Sysuiplasmatales.</title>
        <authorList>
            <person name="Yuan Y."/>
        </authorList>
    </citation>
    <scope>NUCLEOTIDE SEQUENCE</scope>
    <source>
        <strain evidence="11">TUT19-bin139</strain>
        <strain evidence="10">YP2-bin.285</strain>
    </source>
</reference>
<dbReference type="PANTHER" id="PTHR31412:SF0">
    <property type="entry name" value="ZINC METALLOPROTEASE EGY1, CHLOROPLASTIC-RELATED"/>
    <property type="match status" value="1"/>
</dbReference>
<protein>
    <submittedName>
        <fullName evidence="11">Site-2 protease family protein</fullName>
    </submittedName>
</protein>
<comment type="caution">
    <text evidence="11">The sequence shown here is derived from an EMBL/GenBank/DDBJ whole genome shotgun (WGS) entry which is preliminary data.</text>
</comment>
<gene>
    <name evidence="10" type="ORF">J9259_06165</name>
    <name evidence="11" type="ORF">KIY12_01490</name>
</gene>
<name>A0A8J8CFG6_9ARCH</name>